<evidence type="ECO:0000313" key="3">
    <source>
        <dbReference type="Proteomes" id="UP000250354"/>
    </source>
</evidence>
<keyword evidence="3" id="KW-1185">Reference proteome</keyword>
<proteinExistence type="predicted"/>
<evidence type="ECO:0000313" key="4">
    <source>
        <dbReference type="Proteomes" id="UP001069047"/>
    </source>
</evidence>
<sequence>MSTYKTVLIKPEFIAETVMRTGSEQLLEKDSRSYVGLYNEKENWYIPLRSKLSIKSPKGSHYATPFNTTNPHFIRPGLDFQKALYVPKDKIVEIRNTLPYEQNQFILEHQEDIQDKFEEYVLSTEELDRKSTEFLFSTVPLFPEGVERIKEKHLKDLTIDFNQELYDDPTISEGGISYQGETLEHFMDDVGLTKETPLDEINKTLQECGIQPIDYGKTDQNVTNRKEDKNIMETTIENYKGEEVPVVLEVHQYAANETLALYANEKDTGELYTELTTYGAQFRNNEGEGVTHLALRSDKPEYKAALEKIGFLEVPYPFYQDPKGNITVDYYDLSDEAIQFCNGEIAKQQGIDQYQNYDDELEL</sequence>
<reference evidence="1" key="2">
    <citation type="submission" date="2022-09" db="EMBL/GenBank/DDBJ databases">
        <title>Aerococcus urinae taxonomy study.</title>
        <authorList>
            <person name="Christensen J."/>
            <person name="Senneby E."/>
        </authorList>
    </citation>
    <scope>NUCLEOTIDE SEQUENCE</scope>
    <source>
        <strain evidence="1">LUND-41-B12</strain>
    </source>
</reference>
<dbReference type="InterPro" id="IPR049929">
    <property type="entry name" value="TenpN-like"/>
</dbReference>
<dbReference type="Proteomes" id="UP001069047">
    <property type="component" value="Unassembled WGS sequence"/>
</dbReference>
<evidence type="ECO:0000313" key="2">
    <source>
        <dbReference type="EMBL" id="WWC55413.1"/>
    </source>
</evidence>
<dbReference type="EMBL" id="CP145132">
    <property type="protein sequence ID" value="WWC55413.1"/>
    <property type="molecule type" value="Genomic_DNA"/>
</dbReference>
<dbReference type="AlphaFoldDB" id="A0A1E9PH31"/>
<reference evidence="2 3" key="1">
    <citation type="journal article" date="2020" name="J. Bacteriol.">
        <title>Aerococcus urinae Isolated from Women with Lower Urinary Tract Symptoms: In Vitro Aggregation and Genome Analysis.</title>
        <authorList>
            <person name="Hilt E.E."/>
            <person name="Putonti C."/>
            <person name="Thomas-White K."/>
            <person name="Lewis A.L."/>
            <person name="Visick K.L."/>
            <person name="Gilbert N.M."/>
            <person name="Wolfe A.J."/>
        </authorList>
    </citation>
    <scope>NUCLEOTIDE SEQUENCE [LARGE SCALE GENOMIC DNA]</scope>
    <source>
        <strain evidence="2 3">UMB1016</strain>
    </source>
</reference>
<accession>A0A1E9PH31</accession>
<evidence type="ECO:0000313" key="1">
    <source>
        <dbReference type="EMBL" id="MCY3087165.1"/>
    </source>
</evidence>
<reference evidence="2" key="3">
    <citation type="submission" date="2024-02" db="EMBL/GenBank/DDBJ databases">
        <authorList>
            <person name="Choi B."/>
        </authorList>
    </citation>
    <scope>NUCLEOTIDE SEQUENCE</scope>
    <source>
        <strain evidence="2">UMB1016</strain>
    </source>
</reference>
<organism evidence="1 4">
    <name type="scientific">Aerococcus mictus</name>
    <dbReference type="NCBI Taxonomy" id="2976810"/>
    <lineage>
        <taxon>Bacteria</taxon>
        <taxon>Bacillati</taxon>
        <taxon>Bacillota</taxon>
        <taxon>Bacilli</taxon>
        <taxon>Lactobacillales</taxon>
        <taxon>Aerococcaceae</taxon>
        <taxon>Aerococcus</taxon>
    </lineage>
</organism>
<protein>
    <submittedName>
        <fullName evidence="1">Uncharacterized protein</fullName>
    </submittedName>
</protein>
<gene>
    <name evidence="2" type="ORF">DBT44_0003645</name>
    <name evidence="1" type="ORF">ODY61_03400</name>
</gene>
<dbReference type="EMBL" id="JAOTMY010000001">
    <property type="protein sequence ID" value="MCY3087165.1"/>
    <property type="molecule type" value="Genomic_DNA"/>
</dbReference>
<dbReference type="CDD" id="cd17493">
    <property type="entry name" value="toxin_TenpN"/>
    <property type="match status" value="1"/>
</dbReference>
<accession>A0A9Q4H316</accession>
<name>A0A1E9PH31_9LACT</name>
<dbReference type="RefSeq" id="WP_070559143.1">
    <property type="nucleotide sequence ID" value="NZ_CAJHLG010000004.1"/>
</dbReference>
<dbReference type="Proteomes" id="UP000250354">
    <property type="component" value="Chromosome"/>
</dbReference>